<dbReference type="EMBL" id="CM017877">
    <property type="protein sequence ID" value="KAG1347214.1"/>
    <property type="molecule type" value="Genomic_DNA"/>
</dbReference>
<dbReference type="AlphaFoldDB" id="A0A8K0N392"/>
<reference evidence="2" key="2">
    <citation type="submission" date="2019-07" db="EMBL/GenBank/DDBJ databases">
        <authorList>
            <person name="Yang Y."/>
            <person name="Bocs S."/>
            <person name="Baudouin L."/>
        </authorList>
    </citation>
    <scope>NUCLEOTIDE SEQUENCE</scope>
    <source>
        <tissue evidence="2">Spear leaf of Hainan Tall coconut</tissue>
    </source>
</reference>
<gene>
    <name evidence="2" type="ORF">COCNU_06G010430</name>
</gene>
<dbReference type="Proteomes" id="UP000797356">
    <property type="component" value="Chromosome 6"/>
</dbReference>
<feature type="region of interest" description="Disordered" evidence="1">
    <location>
        <begin position="1"/>
        <end position="29"/>
    </location>
</feature>
<protein>
    <submittedName>
        <fullName evidence="2">Uncharacterized protein</fullName>
    </submittedName>
</protein>
<feature type="compositionally biased region" description="Basic and acidic residues" evidence="1">
    <location>
        <begin position="19"/>
        <end position="29"/>
    </location>
</feature>
<sequence>MVGCIKNRNQHLTPNIPRKGIDRMSKSPDHPSPLLALELRILKTTEIQSTKKCTYFHTSPYEYDAHPTHMHGIQIRTQEAVYVPWHVSSTIRPNNKSSDFS</sequence>
<evidence type="ECO:0000313" key="3">
    <source>
        <dbReference type="Proteomes" id="UP000797356"/>
    </source>
</evidence>
<evidence type="ECO:0000256" key="1">
    <source>
        <dbReference type="SAM" id="MobiDB-lite"/>
    </source>
</evidence>
<proteinExistence type="predicted"/>
<name>A0A8K0N392_COCNU</name>
<evidence type="ECO:0000313" key="2">
    <source>
        <dbReference type="EMBL" id="KAG1347214.1"/>
    </source>
</evidence>
<comment type="caution">
    <text evidence="2">The sequence shown here is derived from an EMBL/GenBank/DDBJ whole genome shotgun (WGS) entry which is preliminary data.</text>
</comment>
<organism evidence="2 3">
    <name type="scientific">Cocos nucifera</name>
    <name type="common">Coconut palm</name>
    <dbReference type="NCBI Taxonomy" id="13894"/>
    <lineage>
        <taxon>Eukaryota</taxon>
        <taxon>Viridiplantae</taxon>
        <taxon>Streptophyta</taxon>
        <taxon>Embryophyta</taxon>
        <taxon>Tracheophyta</taxon>
        <taxon>Spermatophyta</taxon>
        <taxon>Magnoliopsida</taxon>
        <taxon>Liliopsida</taxon>
        <taxon>Arecaceae</taxon>
        <taxon>Arecoideae</taxon>
        <taxon>Cocoseae</taxon>
        <taxon>Attaleinae</taxon>
        <taxon>Cocos</taxon>
    </lineage>
</organism>
<accession>A0A8K0N392</accession>
<keyword evidence="3" id="KW-1185">Reference proteome</keyword>
<reference evidence="2" key="1">
    <citation type="journal article" date="2017" name="Gigascience">
        <title>The genome draft of coconut (Cocos nucifera).</title>
        <authorList>
            <person name="Xiao Y."/>
            <person name="Xu P."/>
            <person name="Fan H."/>
            <person name="Baudouin L."/>
            <person name="Xia W."/>
            <person name="Bocs S."/>
            <person name="Xu J."/>
            <person name="Li Q."/>
            <person name="Guo A."/>
            <person name="Zhou L."/>
            <person name="Li J."/>
            <person name="Wu Y."/>
            <person name="Ma Z."/>
            <person name="Armero A."/>
            <person name="Issali A.E."/>
            <person name="Liu N."/>
            <person name="Peng M."/>
            <person name="Yang Y."/>
        </authorList>
    </citation>
    <scope>NUCLEOTIDE SEQUENCE</scope>
    <source>
        <tissue evidence="2">Spear leaf of Hainan Tall coconut</tissue>
    </source>
</reference>